<organism evidence="1 2">
    <name type="scientific">Candidatus Thiomargarita nelsonii</name>
    <dbReference type="NCBI Taxonomy" id="1003181"/>
    <lineage>
        <taxon>Bacteria</taxon>
        <taxon>Pseudomonadati</taxon>
        <taxon>Pseudomonadota</taxon>
        <taxon>Gammaproteobacteria</taxon>
        <taxon>Thiotrichales</taxon>
        <taxon>Thiotrichaceae</taxon>
        <taxon>Thiomargarita</taxon>
    </lineage>
</organism>
<dbReference type="AlphaFoldDB" id="A0A176RW71"/>
<keyword evidence="2" id="KW-1185">Reference proteome</keyword>
<protein>
    <recommendedName>
        <fullName evidence="3">Antitoxin Xre/MbcA/ParS-like toxin-binding domain-containing protein</fullName>
    </recommendedName>
</protein>
<evidence type="ECO:0000313" key="1">
    <source>
        <dbReference type="EMBL" id="OAD19984.1"/>
    </source>
</evidence>
<sequence length="190" mass="22149">MQLFNTRRRASLHAFPRRAWEREKNLNISRFLVPTLCVGMHASTLCVEFLKNSLVCEMQNKITLQKRIALTHVIMDILENWRVKAVDQIKILDLPKGTRSRALRRYHENTPLPNASNVMERVEHLLAISEALRTTYPHNSEMGTYWINQAHRRFENRSPLNTIIEDGLDGLMSVRVHLDCAYAWSLTDVK</sequence>
<reference evidence="1 2" key="1">
    <citation type="submission" date="2016-05" db="EMBL/GenBank/DDBJ databases">
        <title>Single-cell genome of chain-forming Candidatus Thiomargarita nelsonii and comparison to other large sulfur-oxidizing bacteria.</title>
        <authorList>
            <person name="Winkel M."/>
            <person name="Salman V."/>
            <person name="Woyke T."/>
            <person name="Schulz-Vogt H."/>
            <person name="Richter M."/>
            <person name="Flood B."/>
            <person name="Bailey J."/>
            <person name="Amann R."/>
            <person name="Mussmann M."/>
        </authorList>
    </citation>
    <scope>NUCLEOTIDE SEQUENCE [LARGE SCALE GENOMIC DNA]</scope>
    <source>
        <strain evidence="1 2">THI036</strain>
    </source>
</reference>
<accession>A0A176RW71</accession>
<comment type="caution">
    <text evidence="1">The sequence shown here is derived from an EMBL/GenBank/DDBJ whole genome shotgun (WGS) entry which is preliminary data.</text>
</comment>
<dbReference type="EMBL" id="LUTY01002589">
    <property type="protein sequence ID" value="OAD19984.1"/>
    <property type="molecule type" value="Genomic_DNA"/>
</dbReference>
<evidence type="ECO:0008006" key="3">
    <source>
        <dbReference type="Google" id="ProtNLM"/>
    </source>
</evidence>
<proteinExistence type="predicted"/>
<dbReference type="Proteomes" id="UP000076962">
    <property type="component" value="Unassembled WGS sequence"/>
</dbReference>
<evidence type="ECO:0000313" key="2">
    <source>
        <dbReference type="Proteomes" id="UP000076962"/>
    </source>
</evidence>
<name>A0A176RW71_9GAMM</name>
<gene>
    <name evidence="1" type="ORF">THIOM_004341</name>
</gene>